<proteinExistence type="predicted"/>
<dbReference type="EMBL" id="SACO01000012">
    <property type="protein sequence ID" value="RVU03815.1"/>
    <property type="molecule type" value="Genomic_DNA"/>
</dbReference>
<dbReference type="OrthoDB" id="7478375at2"/>
<evidence type="ECO:0000313" key="2">
    <source>
        <dbReference type="EMBL" id="RVU03815.1"/>
    </source>
</evidence>
<evidence type="ECO:0000313" key="3">
    <source>
        <dbReference type="Proteomes" id="UP000282837"/>
    </source>
</evidence>
<keyword evidence="3" id="KW-1185">Reference proteome</keyword>
<protein>
    <recommendedName>
        <fullName evidence="4">MarR family transcriptional regulator</fullName>
    </recommendedName>
</protein>
<gene>
    <name evidence="2" type="ORF">EOE18_14685</name>
</gene>
<accession>A0A3S3TLJ0</accession>
<reference evidence="2 3" key="1">
    <citation type="submission" date="2019-01" db="EMBL/GenBank/DDBJ databases">
        <authorList>
            <person name="Chen W.-M."/>
        </authorList>
    </citation>
    <scope>NUCLEOTIDE SEQUENCE [LARGE SCALE GENOMIC DNA]</scope>
    <source>
        <strain evidence="2 3">FSY-9</strain>
    </source>
</reference>
<feature type="region of interest" description="Disordered" evidence="1">
    <location>
        <begin position="80"/>
        <end position="99"/>
    </location>
</feature>
<comment type="caution">
    <text evidence="2">The sequence shown here is derived from an EMBL/GenBank/DDBJ whole genome shotgun (WGS) entry which is preliminary data.</text>
</comment>
<name>A0A3S3TLJ0_9SPHN</name>
<dbReference type="Proteomes" id="UP000282837">
    <property type="component" value="Unassembled WGS sequence"/>
</dbReference>
<evidence type="ECO:0008006" key="4">
    <source>
        <dbReference type="Google" id="ProtNLM"/>
    </source>
</evidence>
<evidence type="ECO:0000256" key="1">
    <source>
        <dbReference type="SAM" id="MobiDB-lite"/>
    </source>
</evidence>
<sequence>MAKRYPKQPGAKGLTSATFGTSEDAASAMSGHRKRLHSLAIHTLALHGALAPFEAVKLSGVKACALQPRFSELIAERLAEPTGQRRRNPETGKSAAVLRLTELGRERLAGGAQ</sequence>
<organism evidence="2 3">
    <name type="scientific">Novosphingobium umbonatum</name>
    <dbReference type="NCBI Taxonomy" id="1908524"/>
    <lineage>
        <taxon>Bacteria</taxon>
        <taxon>Pseudomonadati</taxon>
        <taxon>Pseudomonadota</taxon>
        <taxon>Alphaproteobacteria</taxon>
        <taxon>Sphingomonadales</taxon>
        <taxon>Sphingomonadaceae</taxon>
        <taxon>Novosphingobium</taxon>
    </lineage>
</organism>
<dbReference type="AlphaFoldDB" id="A0A3S3TLJ0"/>